<evidence type="ECO:0000313" key="2">
    <source>
        <dbReference type="Proteomes" id="UP000002497"/>
    </source>
</evidence>
<gene>
    <name evidence="1" type="ORF">CPSG_03248</name>
</gene>
<dbReference type="EMBL" id="GL636489">
    <property type="protein sequence ID" value="EFW20073.1"/>
    <property type="molecule type" value="Genomic_DNA"/>
</dbReference>
<evidence type="ECO:0000313" key="1">
    <source>
        <dbReference type="EMBL" id="EFW20073.1"/>
    </source>
</evidence>
<dbReference type="VEuPathDB" id="FungiDB:CPSG_03248"/>
<dbReference type="Proteomes" id="UP000002497">
    <property type="component" value="Unassembled WGS sequence"/>
</dbReference>
<protein>
    <submittedName>
        <fullName evidence="1">Uncharacterized protein</fullName>
    </submittedName>
</protein>
<keyword evidence="2" id="KW-1185">Reference proteome</keyword>
<name>E9D169_COCPS</name>
<sequence>MSVRRGVGSVDADIEMTRSPGQRCKKIIGERAPAQTGLLPLFAVLPSRNIYYGPHLHKTAIYACLRALSLGELGRPSHAGQVASGAPLDPNAPIWPRHERWWTIESKTAYNGINVRWSNGVRVGRAALIGGWSKLLGREVVCNTQSKEGGKKGQKGDDKVRWGMKCSWRFGQYSRLLLELRVGVMNLDVFFFPLRRGLLLREGIPSPVPRRHWHGGWAPGSAP</sequence>
<organism evidence="2">
    <name type="scientific">Coccidioides posadasii (strain RMSCC 757 / Silveira)</name>
    <name type="common">Valley fever fungus</name>
    <dbReference type="NCBI Taxonomy" id="443226"/>
    <lineage>
        <taxon>Eukaryota</taxon>
        <taxon>Fungi</taxon>
        <taxon>Dikarya</taxon>
        <taxon>Ascomycota</taxon>
        <taxon>Pezizomycotina</taxon>
        <taxon>Eurotiomycetes</taxon>
        <taxon>Eurotiomycetidae</taxon>
        <taxon>Onygenales</taxon>
        <taxon>Onygenaceae</taxon>
        <taxon>Coccidioides</taxon>
    </lineage>
</organism>
<dbReference type="HOGENOM" id="CLU_1240021_0_0_1"/>
<reference evidence="2" key="1">
    <citation type="journal article" date="2010" name="Genome Res.">
        <title>Population genomic sequencing of Coccidioides fungi reveals recent hybridization and transposon control.</title>
        <authorList>
            <person name="Neafsey D.E."/>
            <person name="Barker B.M."/>
            <person name="Sharpton T.J."/>
            <person name="Stajich J.E."/>
            <person name="Park D.J."/>
            <person name="Whiston E."/>
            <person name="Hung C.-Y."/>
            <person name="McMahan C."/>
            <person name="White J."/>
            <person name="Sykes S."/>
            <person name="Heiman D."/>
            <person name="Young S."/>
            <person name="Zeng Q."/>
            <person name="Abouelleil A."/>
            <person name="Aftuck L."/>
            <person name="Bessette D."/>
            <person name="Brown A."/>
            <person name="FitzGerald M."/>
            <person name="Lui A."/>
            <person name="Macdonald J.P."/>
            <person name="Priest M."/>
            <person name="Orbach M.J."/>
            <person name="Galgiani J.N."/>
            <person name="Kirkland T.N."/>
            <person name="Cole G.T."/>
            <person name="Birren B.W."/>
            <person name="Henn M.R."/>
            <person name="Taylor J.W."/>
            <person name="Rounsley S.D."/>
        </authorList>
    </citation>
    <scope>NUCLEOTIDE SEQUENCE [LARGE SCALE GENOMIC DNA]</scope>
    <source>
        <strain evidence="2">RMSCC 757 / Silveira</strain>
    </source>
</reference>
<dbReference type="AlphaFoldDB" id="E9D169"/>
<proteinExistence type="predicted"/>
<reference evidence="2" key="2">
    <citation type="submission" date="2010-03" db="EMBL/GenBank/DDBJ databases">
        <title>The genome sequence of Coccidioides posadasii strain Silveira.</title>
        <authorList>
            <consortium name="The Broad Institute Genome Sequencing Center for Infectious Disease"/>
            <person name="Neafsey D."/>
            <person name="Orbach M."/>
            <person name="Henn M.R."/>
            <person name="Cole G.T."/>
            <person name="Galgiani J."/>
            <person name="Gardner M.J."/>
            <person name="Kirkland T.N."/>
            <person name="Taylor J.W."/>
            <person name="Young S.K."/>
            <person name="Zeng Q."/>
            <person name="Koehrsen M."/>
            <person name="Alvarado L."/>
            <person name="Berlin A."/>
            <person name="Borenstein D."/>
            <person name="Chapman S.B."/>
            <person name="Chen Z."/>
            <person name="Engels R."/>
            <person name="Freedman E."/>
            <person name="Gellesch M."/>
            <person name="Goldberg J."/>
            <person name="Griggs A."/>
            <person name="Gujja S."/>
            <person name="Heilman E."/>
            <person name="Heiman D."/>
            <person name="Howarth C."/>
            <person name="Jen D."/>
            <person name="Larson L."/>
            <person name="Mehta T."/>
            <person name="Neiman D."/>
            <person name="Park D."/>
            <person name="Pearson M."/>
            <person name="Richards J."/>
            <person name="Roberts A."/>
            <person name="Saif S."/>
            <person name="Shea T."/>
            <person name="Shenoy N."/>
            <person name="Sisk P."/>
            <person name="Stolte C."/>
            <person name="Sykes S."/>
            <person name="Walk T."/>
            <person name="White J."/>
            <person name="Yandava C."/>
            <person name="Haas B."/>
            <person name="Nusbaum C."/>
            <person name="Birren B."/>
        </authorList>
    </citation>
    <scope>NUCLEOTIDE SEQUENCE [LARGE SCALE GENOMIC DNA]</scope>
    <source>
        <strain evidence="2">RMSCC 757 / Silveira</strain>
    </source>
</reference>
<accession>E9D169</accession>